<evidence type="ECO:0000259" key="3">
    <source>
        <dbReference type="PROSITE" id="PS50206"/>
    </source>
</evidence>
<dbReference type="AlphaFoldDB" id="A0A9X1V770"/>
<evidence type="ECO:0000313" key="5">
    <source>
        <dbReference type="Proteomes" id="UP001139263"/>
    </source>
</evidence>
<sequence>MQEVFVTNDWLHKHMDDQDLVIVDCRATLGKPHAGYMAYQEGHIPGAIFADLEVDLSSDVEEHGGRHPLPETAKFSSWLIEHDITPEKTVIAYDEKGDMAPHLWWLLRYFGHDNVSVLIGGMANWISAGLPLATGIELKQTVTEERSFDQTAFEVYRPHPEMIVSRDELMKHVTNQGTAIQLIDARALKRYRGEIEPIDPVAGHIPTAICYPWEETVPLYEADDPKVAMAHHFSAIKKGSEVVVYCGSGVSACADILALHVAGIEAKLYPGSWSDWCSFEDSPIARG</sequence>
<dbReference type="InterPro" id="IPR036873">
    <property type="entry name" value="Rhodanese-like_dom_sf"/>
</dbReference>
<organism evidence="4 5">
    <name type="scientific">Sulfoacidibacillus ferrooxidans</name>
    <dbReference type="NCBI Taxonomy" id="2005001"/>
    <lineage>
        <taxon>Bacteria</taxon>
        <taxon>Bacillati</taxon>
        <taxon>Bacillota</taxon>
        <taxon>Bacilli</taxon>
        <taxon>Bacillales</taxon>
        <taxon>Alicyclobacillaceae</taxon>
        <taxon>Sulfoacidibacillus</taxon>
    </lineage>
</organism>
<evidence type="ECO:0000256" key="2">
    <source>
        <dbReference type="ARBA" id="ARBA00022737"/>
    </source>
</evidence>
<feature type="domain" description="Rhodanese" evidence="3">
    <location>
        <begin position="16"/>
        <end position="134"/>
    </location>
</feature>
<dbReference type="CDD" id="cd01448">
    <property type="entry name" value="TST_Repeat_1"/>
    <property type="match status" value="1"/>
</dbReference>
<dbReference type="Pfam" id="PF00581">
    <property type="entry name" value="Rhodanese"/>
    <property type="match status" value="2"/>
</dbReference>
<gene>
    <name evidence="4" type="primary">sseB</name>
    <name evidence="4" type="ORF">MM817_01065</name>
</gene>
<dbReference type="CDD" id="cd01449">
    <property type="entry name" value="TST_Repeat_2"/>
    <property type="match status" value="1"/>
</dbReference>
<evidence type="ECO:0000256" key="1">
    <source>
        <dbReference type="ARBA" id="ARBA00022679"/>
    </source>
</evidence>
<feature type="domain" description="Rhodanese" evidence="3">
    <location>
        <begin position="176"/>
        <end position="285"/>
    </location>
</feature>
<dbReference type="GO" id="GO:0004792">
    <property type="term" value="F:thiosulfate-cyanide sulfurtransferase activity"/>
    <property type="evidence" value="ECO:0007669"/>
    <property type="project" value="UniProtKB-EC"/>
</dbReference>
<reference evidence="4" key="1">
    <citation type="submission" date="2022-03" db="EMBL/GenBank/DDBJ databases">
        <title>Draft Genome Sequence of Firmicute Strain S0AB, a Heterotrophic Iron/Sulfur-Oxidizing Extreme Acidophile.</title>
        <authorList>
            <person name="Vergara E."/>
            <person name="Pakostova E."/>
            <person name="Johnson D.B."/>
            <person name="Holmes D.S."/>
        </authorList>
    </citation>
    <scope>NUCLEOTIDE SEQUENCE</scope>
    <source>
        <strain evidence="4">S0AB</strain>
    </source>
</reference>
<protein>
    <submittedName>
        <fullName evidence="4">Thiosulfate sulfurtransferase SseB</fullName>
        <ecNumber evidence="4">2.8.1.1</ecNumber>
    </submittedName>
</protein>
<dbReference type="PANTHER" id="PTHR11364">
    <property type="entry name" value="THIOSULFATE SULFERTANSFERASE"/>
    <property type="match status" value="1"/>
</dbReference>
<keyword evidence="1 4" id="KW-0808">Transferase</keyword>
<comment type="caution">
    <text evidence="4">The sequence shown here is derived from an EMBL/GenBank/DDBJ whole genome shotgun (WGS) entry which is preliminary data.</text>
</comment>
<keyword evidence="5" id="KW-1185">Reference proteome</keyword>
<dbReference type="InterPro" id="IPR001763">
    <property type="entry name" value="Rhodanese-like_dom"/>
</dbReference>
<dbReference type="InterPro" id="IPR045078">
    <property type="entry name" value="TST/MPST-like"/>
</dbReference>
<dbReference type="Proteomes" id="UP001139263">
    <property type="component" value="Unassembled WGS sequence"/>
</dbReference>
<keyword evidence="2" id="KW-0677">Repeat</keyword>
<dbReference type="PROSITE" id="PS50206">
    <property type="entry name" value="RHODANESE_3"/>
    <property type="match status" value="2"/>
</dbReference>
<accession>A0A9X1V770</accession>
<name>A0A9X1V770_9BACL</name>
<dbReference type="SUPFAM" id="SSF52821">
    <property type="entry name" value="Rhodanese/Cell cycle control phosphatase"/>
    <property type="match status" value="2"/>
</dbReference>
<evidence type="ECO:0000313" key="4">
    <source>
        <dbReference type="EMBL" id="MCI0182796.1"/>
    </source>
</evidence>
<dbReference type="Gene3D" id="3.40.250.10">
    <property type="entry name" value="Rhodanese-like domain"/>
    <property type="match status" value="2"/>
</dbReference>
<dbReference type="SMART" id="SM00450">
    <property type="entry name" value="RHOD"/>
    <property type="match status" value="2"/>
</dbReference>
<dbReference type="PANTHER" id="PTHR11364:SF27">
    <property type="entry name" value="SULFURTRANSFERASE"/>
    <property type="match status" value="1"/>
</dbReference>
<proteinExistence type="predicted"/>
<dbReference type="EMBL" id="JALBUF010000002">
    <property type="protein sequence ID" value="MCI0182796.1"/>
    <property type="molecule type" value="Genomic_DNA"/>
</dbReference>
<dbReference type="EC" id="2.8.1.1" evidence="4"/>